<feature type="region of interest" description="Disordered" evidence="1">
    <location>
        <begin position="95"/>
        <end position="126"/>
    </location>
</feature>
<dbReference type="EMBL" id="CAUYUJ010014194">
    <property type="protein sequence ID" value="CAK0838061.1"/>
    <property type="molecule type" value="Genomic_DNA"/>
</dbReference>
<gene>
    <name evidence="2" type="ORF">PCOR1329_LOCUS34089</name>
</gene>
<evidence type="ECO:0000256" key="1">
    <source>
        <dbReference type="SAM" id="MobiDB-lite"/>
    </source>
</evidence>
<dbReference type="Proteomes" id="UP001189429">
    <property type="component" value="Unassembled WGS sequence"/>
</dbReference>
<evidence type="ECO:0000313" key="3">
    <source>
        <dbReference type="Proteomes" id="UP001189429"/>
    </source>
</evidence>
<feature type="non-terminal residue" evidence="2">
    <location>
        <position position="277"/>
    </location>
</feature>
<sequence length="277" mass="28929">DGWNEAAAFRGGVAAAPPVTANAQQAAAAVAATNRLDLEDLYDLDWCLGVVACMERSALNYEDKIIDRSLESTALIAVMSMLSVSVRIEAPAGGAASPAEVPEEGKSSCHSKFGFDGDESPGAGGQLAECDARVEDAKKGREGLAQSLKETATNDDFKADVGSTEGQEKTATTKSSTVAVAEALGEVRELMAAGMGPEASRADSQGAGLCARVDAEVIGGMGSQLMGNQFILSTSCLERRACLSREAGWMERRACPSRECVYAGWVERRACLSHGAR</sequence>
<accession>A0ABN9T002</accession>
<name>A0ABN9T002_9DINO</name>
<organism evidence="2 3">
    <name type="scientific">Prorocentrum cordatum</name>
    <dbReference type="NCBI Taxonomy" id="2364126"/>
    <lineage>
        <taxon>Eukaryota</taxon>
        <taxon>Sar</taxon>
        <taxon>Alveolata</taxon>
        <taxon>Dinophyceae</taxon>
        <taxon>Prorocentrales</taxon>
        <taxon>Prorocentraceae</taxon>
        <taxon>Prorocentrum</taxon>
    </lineage>
</organism>
<proteinExistence type="predicted"/>
<feature type="non-terminal residue" evidence="2">
    <location>
        <position position="1"/>
    </location>
</feature>
<evidence type="ECO:0000313" key="2">
    <source>
        <dbReference type="EMBL" id="CAK0838061.1"/>
    </source>
</evidence>
<reference evidence="2" key="1">
    <citation type="submission" date="2023-10" db="EMBL/GenBank/DDBJ databases">
        <authorList>
            <person name="Chen Y."/>
            <person name="Shah S."/>
            <person name="Dougan E. K."/>
            <person name="Thang M."/>
            <person name="Chan C."/>
        </authorList>
    </citation>
    <scope>NUCLEOTIDE SEQUENCE [LARGE SCALE GENOMIC DNA]</scope>
</reference>
<keyword evidence="3" id="KW-1185">Reference proteome</keyword>
<comment type="caution">
    <text evidence="2">The sequence shown here is derived from an EMBL/GenBank/DDBJ whole genome shotgun (WGS) entry which is preliminary data.</text>
</comment>
<protein>
    <submittedName>
        <fullName evidence="2">Uncharacterized protein</fullName>
    </submittedName>
</protein>